<dbReference type="Proteomes" id="UP000464593">
    <property type="component" value="Chromosome"/>
</dbReference>
<gene>
    <name evidence="2" type="ORF">TCK1_230</name>
</gene>
<feature type="region of interest" description="Disordered" evidence="1">
    <location>
        <begin position="176"/>
        <end position="199"/>
    </location>
</feature>
<dbReference type="AlphaFoldDB" id="A0AAE6R814"/>
<organism evidence="2 3">
    <name type="scientific">Pseudomonas monteilii</name>
    <dbReference type="NCBI Taxonomy" id="76759"/>
    <lineage>
        <taxon>Bacteria</taxon>
        <taxon>Pseudomonadati</taxon>
        <taxon>Pseudomonadota</taxon>
        <taxon>Gammaproteobacteria</taxon>
        <taxon>Pseudomonadales</taxon>
        <taxon>Pseudomonadaceae</taxon>
        <taxon>Pseudomonas</taxon>
    </lineage>
</organism>
<sequence>MPHTKPPRTAQNRQRVIDEKAARRLKTDIRLQRIPELRALFRVAIIVRADQPLEIRRQLYPLQFQRQRITMRIGNHHHPLAGLANRRQESVGIRPQGNQVGDFLLQLANRQAQLAAPEVQAIPVQRAGIAFEQRLQLHFRHGPAYSVQLGIALGQVLQPEAVVVVQVEQGAVHVQQDGIDGRPGKNRHGKLSFSRQATV</sequence>
<protein>
    <submittedName>
        <fullName evidence="2">Uncharacterized protein</fullName>
    </submittedName>
</protein>
<evidence type="ECO:0000256" key="1">
    <source>
        <dbReference type="SAM" id="MobiDB-lite"/>
    </source>
</evidence>
<accession>A0AAE6R814</accession>
<proteinExistence type="predicted"/>
<evidence type="ECO:0000313" key="2">
    <source>
        <dbReference type="EMBL" id="QHB25576.1"/>
    </source>
</evidence>
<dbReference type="EMBL" id="CP040324">
    <property type="protein sequence ID" value="QHB25576.1"/>
    <property type="molecule type" value="Genomic_DNA"/>
</dbReference>
<evidence type="ECO:0000313" key="3">
    <source>
        <dbReference type="Proteomes" id="UP000464593"/>
    </source>
</evidence>
<name>A0AAE6R814_9PSED</name>
<reference evidence="2 3" key="1">
    <citation type="submission" date="2019-05" db="EMBL/GenBank/DDBJ databases">
        <title>Complete genome sequence of Pseudomonas Pseudomonas resinovorans.</title>
        <authorList>
            <person name="Chen H.-P."/>
        </authorList>
    </citation>
    <scope>NUCLEOTIDE SEQUENCE [LARGE SCALE GENOMIC DNA]</scope>
    <source>
        <strain evidence="2 3">TCU-CK1</strain>
    </source>
</reference>